<dbReference type="Gene3D" id="3.30.70.940">
    <property type="entry name" value="NusG, N-terminal domain"/>
    <property type="match status" value="1"/>
</dbReference>
<evidence type="ECO:0000256" key="2">
    <source>
        <dbReference type="ARBA" id="ARBA00023015"/>
    </source>
</evidence>
<gene>
    <name evidence="5" type="ORF">MRS75_21175</name>
</gene>
<comment type="caution">
    <text evidence="5">The sequence shown here is derived from an EMBL/GenBank/DDBJ whole genome shotgun (WGS) entry which is preliminary data.</text>
</comment>
<evidence type="ECO:0000259" key="4">
    <source>
        <dbReference type="SMART" id="SM00738"/>
    </source>
</evidence>
<dbReference type="AlphaFoldDB" id="A0AAE3U2X7"/>
<accession>A0AAE3U2X7</accession>
<dbReference type="PANTHER" id="PTHR30265:SF4">
    <property type="entry name" value="KOW MOTIF FAMILY PROTEIN, EXPRESSED"/>
    <property type="match status" value="1"/>
</dbReference>
<protein>
    <submittedName>
        <fullName evidence="5">Antitermination protein NusG</fullName>
    </submittedName>
</protein>
<dbReference type="PANTHER" id="PTHR30265">
    <property type="entry name" value="RHO-INTERACTING TRANSCRIPTION TERMINATION FACTOR NUSG"/>
    <property type="match status" value="1"/>
</dbReference>
<feature type="domain" description="NusG-like N-terminal" evidence="4">
    <location>
        <begin position="62"/>
        <end position="161"/>
    </location>
</feature>
<evidence type="ECO:0000256" key="3">
    <source>
        <dbReference type="ARBA" id="ARBA00023163"/>
    </source>
</evidence>
<keyword evidence="1" id="KW-0889">Transcription antitermination</keyword>
<keyword evidence="2" id="KW-0805">Transcription regulation</keyword>
<dbReference type="GO" id="GO:0006354">
    <property type="term" value="P:DNA-templated transcription elongation"/>
    <property type="evidence" value="ECO:0007669"/>
    <property type="project" value="InterPro"/>
</dbReference>
<proteinExistence type="predicted"/>
<evidence type="ECO:0000313" key="6">
    <source>
        <dbReference type="Proteomes" id="UP001161580"/>
    </source>
</evidence>
<dbReference type="CDD" id="cd08000">
    <property type="entry name" value="NGN"/>
    <property type="match status" value="1"/>
</dbReference>
<dbReference type="EMBL" id="JALDYZ010000016">
    <property type="protein sequence ID" value="MDI7924579.1"/>
    <property type="molecule type" value="Genomic_DNA"/>
</dbReference>
<evidence type="ECO:0000256" key="1">
    <source>
        <dbReference type="ARBA" id="ARBA00022814"/>
    </source>
</evidence>
<name>A0AAE3U2X7_9HYPH</name>
<reference evidence="5" key="1">
    <citation type="submission" date="2022-03" db="EMBL/GenBank/DDBJ databases">
        <title>Fererhizobium litorale gen. nov., sp. nov., isolated from sandy sediments of the Sea of Japan seashore.</title>
        <authorList>
            <person name="Romanenko L."/>
            <person name="Kurilenko V."/>
            <person name="Otstavnykh N."/>
            <person name="Svetashev V."/>
            <person name="Tekutyeva L."/>
            <person name="Isaeva M."/>
            <person name="Mikhailov V."/>
        </authorList>
    </citation>
    <scope>NUCLEOTIDE SEQUENCE</scope>
    <source>
        <strain evidence="5">KMM 9576</strain>
    </source>
</reference>
<sequence length="229" mass="25757">MTMQRKITGTKMAYRPMIEAELSPADRDRAYQRSTRADRIARIAAEKLRAASITMIERKPKMAKWYCLRVESGKEFDVEKSLQDASVEVFVPSEKAVFVRKGEKVQSVRPFFASYLLVRCVPSGEAFQGLRDVKHVFGFVGGNDGYHVVRDEDVDVFKALKGGDIPRMATDKSMAEGDRAEITFGPFNGFTCVVLAVKWCREARARVQIDASGNAFEIESMPLAFLKKL</sequence>
<dbReference type="Pfam" id="PF02357">
    <property type="entry name" value="NusG"/>
    <property type="match status" value="1"/>
</dbReference>
<dbReference type="RefSeq" id="WP_311794645.1">
    <property type="nucleotide sequence ID" value="NZ_JALDYZ010000016.1"/>
</dbReference>
<dbReference type="Proteomes" id="UP001161580">
    <property type="component" value="Unassembled WGS sequence"/>
</dbReference>
<evidence type="ECO:0000313" key="5">
    <source>
        <dbReference type="EMBL" id="MDI7924579.1"/>
    </source>
</evidence>
<dbReference type="SUPFAM" id="SSF82679">
    <property type="entry name" value="N-utilization substance G protein NusG, N-terminal domain"/>
    <property type="match status" value="1"/>
</dbReference>
<dbReference type="GO" id="GO:0031564">
    <property type="term" value="P:transcription antitermination"/>
    <property type="evidence" value="ECO:0007669"/>
    <property type="project" value="UniProtKB-KW"/>
</dbReference>
<organism evidence="5 6">
    <name type="scientific">Ferirhizobium litorale</name>
    <dbReference type="NCBI Taxonomy" id="2927786"/>
    <lineage>
        <taxon>Bacteria</taxon>
        <taxon>Pseudomonadati</taxon>
        <taxon>Pseudomonadota</taxon>
        <taxon>Alphaproteobacteria</taxon>
        <taxon>Hyphomicrobiales</taxon>
        <taxon>Rhizobiaceae</taxon>
        <taxon>Ferirhizobium</taxon>
    </lineage>
</organism>
<dbReference type="InterPro" id="IPR036735">
    <property type="entry name" value="NGN_dom_sf"/>
</dbReference>
<dbReference type="SMART" id="SM00738">
    <property type="entry name" value="NGN"/>
    <property type="match status" value="1"/>
</dbReference>
<dbReference type="InterPro" id="IPR006645">
    <property type="entry name" value="NGN-like_dom"/>
</dbReference>
<keyword evidence="6" id="KW-1185">Reference proteome</keyword>
<keyword evidence="3" id="KW-0804">Transcription</keyword>
<dbReference type="InterPro" id="IPR043425">
    <property type="entry name" value="NusG-like"/>
</dbReference>